<dbReference type="Pfam" id="PF10186">
    <property type="entry name" value="ATG14"/>
    <property type="match status" value="1"/>
</dbReference>
<dbReference type="AlphaFoldDB" id="A0A0W4ZWG1"/>
<sequence>MAEEEVKSSFTYTTLFTLQKKIRHLKSLSIRNITFRRPCMHPMSSKTQTYNKCDNTIFPKSENYIKQYDLRDQGNESSLDVNTPEIEQESLSSYELKQHNTKSSLVTHEESLLRLARLENVLKTYLVDTFFTLHIDNIEHPLYISEIVTKTMNPDFLSFDFSLLKTTFGRLSSFTVCIWISSEGSFQLLMKQPINLQSLSYIGGNLYSFKSTFPQNCIILKFNDGYYSCNNLTYQPLCLSINFSKTKECYSYNDIMKLNTLEKCIWDTNNSKKTLIKSLEKYLDKYYKIFKIQKQKNKSSKHLLELESTIILENKKLKEANEYKNSLQKSLNAKRESMKISYQNQQNVANYLEDAKRTLQYRRVTLRQILDKILIHQSHIVTELHNIFPIEPIVGKPLDFTICNLLLPNTNYHKHDEDCIAAALGYTAHLIHLLSFYLRIPLRYPIRPMCSRAVVEDPINALHGSKTFPLWSKGHHHSQFDFGVFLLNKNIEQLMNSQSLIVTNLRHTLPNCKCLLLHIASHSSL</sequence>
<keyword evidence="5" id="KW-1185">Reference proteome</keyword>
<dbReference type="GO" id="GO:0032991">
    <property type="term" value="C:protein-containing complex"/>
    <property type="evidence" value="ECO:0007669"/>
    <property type="project" value="UniProtKB-ARBA"/>
</dbReference>
<dbReference type="GO" id="GO:0000323">
    <property type="term" value="C:lytic vacuole"/>
    <property type="evidence" value="ECO:0007669"/>
    <property type="project" value="TreeGrafter"/>
</dbReference>
<dbReference type="PANTHER" id="PTHR15157:SF5">
    <property type="entry name" value="UV RADIATION RESISTANCE-ASSOCIATED GENE PROTEIN"/>
    <property type="match status" value="1"/>
</dbReference>
<name>A0A0W4ZWG1_PNEJ7</name>
<comment type="caution">
    <text evidence="4">The sequence shown here is derived from an EMBL/GenBank/DDBJ whole genome shotgun (WGS) entry which is preliminary data.</text>
</comment>
<dbReference type="InterPro" id="IPR018791">
    <property type="entry name" value="UV_resistance/autophagy_Atg14"/>
</dbReference>
<dbReference type="Proteomes" id="UP000053447">
    <property type="component" value="Unassembled WGS sequence"/>
</dbReference>
<proteinExistence type="inferred from homology"/>
<dbReference type="GO" id="GO:0005768">
    <property type="term" value="C:endosome"/>
    <property type="evidence" value="ECO:0007669"/>
    <property type="project" value="TreeGrafter"/>
</dbReference>
<evidence type="ECO:0000256" key="3">
    <source>
        <dbReference type="ARBA" id="ARBA00023054"/>
    </source>
</evidence>
<dbReference type="OrthoDB" id="72772at2759"/>
<dbReference type="GO" id="GO:0035493">
    <property type="term" value="P:SNARE complex assembly"/>
    <property type="evidence" value="ECO:0007669"/>
    <property type="project" value="TreeGrafter"/>
</dbReference>
<dbReference type="RefSeq" id="XP_018231412.1">
    <property type="nucleotide sequence ID" value="XM_018372472.1"/>
</dbReference>
<dbReference type="STRING" id="1408657.A0A0W4ZWG1"/>
<evidence type="ECO:0000313" key="4">
    <source>
        <dbReference type="EMBL" id="KTW32720.1"/>
    </source>
</evidence>
<protein>
    <recommendedName>
        <fullName evidence="2">Autophagy-related protein 14</fullName>
    </recommendedName>
</protein>
<reference evidence="5" key="1">
    <citation type="journal article" date="2016" name="Nat. Commun.">
        <title>Genome analysis of three Pneumocystis species reveals adaptation mechanisms to life exclusively in mammalian hosts.</title>
        <authorList>
            <person name="Ma L."/>
            <person name="Chen Z."/>
            <person name="Huang D.W."/>
            <person name="Kutty G."/>
            <person name="Ishihara M."/>
            <person name="Wang H."/>
            <person name="Abouelleil A."/>
            <person name="Bishop L."/>
            <person name="Davey E."/>
            <person name="Deng R."/>
            <person name="Deng X."/>
            <person name="Fan L."/>
            <person name="Fantoni G."/>
            <person name="Fitzgerald M."/>
            <person name="Gogineni E."/>
            <person name="Goldberg J.M."/>
            <person name="Handley G."/>
            <person name="Hu X."/>
            <person name="Huber C."/>
            <person name="Jiao X."/>
            <person name="Jones K."/>
            <person name="Levin J.Z."/>
            <person name="Liu Y."/>
            <person name="Macdonald P."/>
            <person name="Melnikov A."/>
            <person name="Raley C."/>
            <person name="Sassi M."/>
            <person name="Sherman B.T."/>
            <person name="Song X."/>
            <person name="Sykes S."/>
            <person name="Tran B."/>
            <person name="Walsh L."/>
            <person name="Xia Y."/>
            <person name="Yang J."/>
            <person name="Young S."/>
            <person name="Zeng Q."/>
            <person name="Zheng X."/>
            <person name="Stephens R."/>
            <person name="Nusbaum C."/>
            <person name="Birren B.W."/>
            <person name="Azadi P."/>
            <person name="Lempicki R.A."/>
            <person name="Cuomo C.A."/>
            <person name="Kovacs J.A."/>
        </authorList>
    </citation>
    <scope>NUCLEOTIDE SEQUENCE [LARGE SCALE GENOMIC DNA]</scope>
    <source>
        <strain evidence="5">RU7</strain>
    </source>
</reference>
<dbReference type="GeneID" id="28938727"/>
<accession>A0A0W4ZWG1</accession>
<dbReference type="GO" id="GO:0000149">
    <property type="term" value="F:SNARE binding"/>
    <property type="evidence" value="ECO:0007669"/>
    <property type="project" value="TreeGrafter"/>
</dbReference>
<comment type="similarity">
    <text evidence="1">Belongs to the ATG14 family.</text>
</comment>
<evidence type="ECO:0000313" key="5">
    <source>
        <dbReference type="Proteomes" id="UP000053447"/>
    </source>
</evidence>
<keyword evidence="3" id="KW-0175">Coiled coil</keyword>
<dbReference type="EMBL" id="LFWA01000001">
    <property type="protein sequence ID" value="KTW32720.1"/>
    <property type="molecule type" value="Genomic_DNA"/>
</dbReference>
<evidence type="ECO:0000256" key="1">
    <source>
        <dbReference type="ARBA" id="ARBA00009574"/>
    </source>
</evidence>
<organism evidence="4 5">
    <name type="scientific">Pneumocystis jirovecii (strain RU7)</name>
    <name type="common">Human pneumocystis pneumonia agent</name>
    <dbReference type="NCBI Taxonomy" id="1408657"/>
    <lineage>
        <taxon>Eukaryota</taxon>
        <taxon>Fungi</taxon>
        <taxon>Dikarya</taxon>
        <taxon>Ascomycota</taxon>
        <taxon>Taphrinomycotina</taxon>
        <taxon>Pneumocystomycetes</taxon>
        <taxon>Pneumocystaceae</taxon>
        <taxon>Pneumocystis</taxon>
    </lineage>
</organism>
<dbReference type="PANTHER" id="PTHR15157">
    <property type="entry name" value="UV RADIATION RESISTANCE-ASSOCIATED GENE PROTEIN"/>
    <property type="match status" value="1"/>
</dbReference>
<dbReference type="eggNOG" id="KOG2896">
    <property type="taxonomic scope" value="Eukaryota"/>
</dbReference>
<gene>
    <name evidence="4" type="ORF">T551_00205</name>
</gene>
<evidence type="ECO:0000256" key="2">
    <source>
        <dbReference type="ARBA" id="ARBA00013807"/>
    </source>
</evidence>
<dbReference type="VEuPathDB" id="FungiDB:T551_00205"/>